<keyword evidence="4" id="KW-0472">Membrane</keyword>
<proteinExistence type="predicted"/>
<evidence type="ECO:0000256" key="1">
    <source>
        <dbReference type="ARBA" id="ARBA00004370"/>
    </source>
</evidence>
<evidence type="ECO:0000259" key="5">
    <source>
        <dbReference type="SMART" id="SM01158"/>
    </source>
</evidence>
<feature type="domain" description="Armadillo-like helical" evidence="5">
    <location>
        <begin position="416"/>
        <end position="540"/>
    </location>
</feature>
<name>A0AAV2QVT6_MEGNR</name>
<evidence type="ECO:0000313" key="6">
    <source>
        <dbReference type="EMBL" id="CAL4096699.1"/>
    </source>
</evidence>
<dbReference type="PANTHER" id="PTHR13608:SF3">
    <property type="entry name" value="ARMADILLO-LIKE HELICAL DOMAIN-CONTAINING PROTEIN 3"/>
    <property type="match status" value="1"/>
</dbReference>
<dbReference type="Pfam" id="PF08427">
    <property type="entry name" value="ARMH3_C"/>
    <property type="match status" value="1"/>
</dbReference>
<feature type="non-terminal residue" evidence="6">
    <location>
        <position position="540"/>
    </location>
</feature>
<dbReference type="EMBL" id="CAXKWB010010077">
    <property type="protein sequence ID" value="CAL4096699.1"/>
    <property type="molecule type" value="Genomic_DNA"/>
</dbReference>
<reference evidence="6 7" key="1">
    <citation type="submission" date="2024-05" db="EMBL/GenBank/DDBJ databases">
        <authorList>
            <person name="Wallberg A."/>
        </authorList>
    </citation>
    <scope>NUCLEOTIDE SEQUENCE [LARGE SCALE GENOMIC DNA]</scope>
</reference>
<keyword evidence="7" id="KW-1185">Reference proteome</keyword>
<dbReference type="SMART" id="SM01158">
    <property type="entry name" value="DUF1741"/>
    <property type="match status" value="1"/>
</dbReference>
<gene>
    <name evidence="6" type="ORF">MNOR_LOCUS15814</name>
</gene>
<keyword evidence="2" id="KW-0812">Transmembrane</keyword>
<protein>
    <recommendedName>
        <fullName evidence="5">Armadillo-like helical domain-containing protein</fullName>
    </recommendedName>
</protein>
<accession>A0AAV2QVT6</accession>
<comment type="caution">
    <text evidence="6">The sequence shown here is derived from an EMBL/GenBank/DDBJ whole genome shotgun (WGS) entry which is preliminary data.</text>
</comment>
<evidence type="ECO:0000256" key="3">
    <source>
        <dbReference type="ARBA" id="ARBA00022989"/>
    </source>
</evidence>
<comment type="subcellular location">
    <subcellularLocation>
        <location evidence="1">Membrane</location>
    </subcellularLocation>
</comment>
<dbReference type="AlphaFoldDB" id="A0AAV2QVT6"/>
<keyword evidence="3" id="KW-1133">Transmembrane helix</keyword>
<sequence length="540" mass="62450">MSHVSPLRIYGHMPKELLAHCNVLSYHKATCSKNSSRHQFRVPSPKGKWGGSKRKYTPKDMRKAIDTAREAITECKLSLASEYDLLRCDNENLTLYRVVNLLHLSMLCMYVCTYVHVYVCMNASHMHVCLLAIYLSNFLQGSYRTANIKNKHKDLFFILAAAQESFLHNTVAFCFATECHKNVSILLSFTYNSHHRHVFNLLKKVSFFKYSVKKLYSYTLFLGASQIVMGGLGQPDFSGVKNLNNQADKFVLDDELPWGNAKYPSTISMNHLNFLSKLIGDQNEHFENLIKTLAPTEAELHQKYFQDLSPTLTPITIVVHCVVSPLQDYGKDQHSSTQFEFRDLQKFISLIIPFYGALYMLNTIDTNFEGPKCIITFSVILPSPDVGFWDHFWHVLDFFFKIIWSRIPLKNTISDPKRIGKKLASLVLNIYLEYLPHFDLLRRLLKLGDSVGIVHRLLCYQKRNSVRLSYNWKDLWAALIALAKFLVTNEAYLAKKMNIFQLAHQVMNIFNLFITYGDTFLSAPSSYDELYYEIMRMHQV</sequence>
<dbReference type="InterPro" id="IPR013636">
    <property type="entry name" value="ARMH3_C"/>
</dbReference>
<organism evidence="6 7">
    <name type="scientific">Meganyctiphanes norvegica</name>
    <name type="common">Northern krill</name>
    <name type="synonym">Thysanopoda norvegica</name>
    <dbReference type="NCBI Taxonomy" id="48144"/>
    <lineage>
        <taxon>Eukaryota</taxon>
        <taxon>Metazoa</taxon>
        <taxon>Ecdysozoa</taxon>
        <taxon>Arthropoda</taxon>
        <taxon>Crustacea</taxon>
        <taxon>Multicrustacea</taxon>
        <taxon>Malacostraca</taxon>
        <taxon>Eumalacostraca</taxon>
        <taxon>Eucarida</taxon>
        <taxon>Euphausiacea</taxon>
        <taxon>Euphausiidae</taxon>
        <taxon>Meganyctiphanes</taxon>
    </lineage>
</organism>
<evidence type="ECO:0000313" key="7">
    <source>
        <dbReference type="Proteomes" id="UP001497623"/>
    </source>
</evidence>
<evidence type="ECO:0000256" key="4">
    <source>
        <dbReference type="ARBA" id="ARBA00023136"/>
    </source>
</evidence>
<evidence type="ECO:0000256" key="2">
    <source>
        <dbReference type="ARBA" id="ARBA00022692"/>
    </source>
</evidence>
<dbReference type="GO" id="GO:0005829">
    <property type="term" value="C:cytosol"/>
    <property type="evidence" value="ECO:0007669"/>
    <property type="project" value="TreeGrafter"/>
</dbReference>
<dbReference type="PANTHER" id="PTHR13608">
    <property type="entry name" value="ARMADILLO-LIKE HELICAL DOMAIN-CONTAINING PROTEIN 3"/>
    <property type="match status" value="1"/>
</dbReference>
<dbReference type="InterPro" id="IPR039868">
    <property type="entry name" value="ARMD3-like"/>
</dbReference>
<dbReference type="Proteomes" id="UP001497623">
    <property type="component" value="Unassembled WGS sequence"/>
</dbReference>
<dbReference type="GO" id="GO:0016020">
    <property type="term" value="C:membrane"/>
    <property type="evidence" value="ECO:0007669"/>
    <property type="project" value="UniProtKB-SubCell"/>
</dbReference>